<keyword evidence="1" id="KW-0472">Membrane</keyword>
<keyword evidence="1" id="KW-1133">Transmembrane helix</keyword>
<dbReference type="EMBL" id="CP126446">
    <property type="protein sequence ID" value="WIF99315.1"/>
    <property type="molecule type" value="Genomic_DNA"/>
</dbReference>
<organism evidence="2 3">
    <name type="scientific">Pontibacillus chungwhensis</name>
    <dbReference type="NCBI Taxonomy" id="265426"/>
    <lineage>
        <taxon>Bacteria</taxon>
        <taxon>Bacillati</taxon>
        <taxon>Bacillota</taxon>
        <taxon>Bacilli</taxon>
        <taxon>Bacillales</taxon>
        <taxon>Bacillaceae</taxon>
        <taxon>Pontibacillus</taxon>
    </lineage>
</organism>
<feature type="transmembrane region" description="Helical" evidence="1">
    <location>
        <begin position="6"/>
        <end position="21"/>
    </location>
</feature>
<dbReference type="Proteomes" id="UP001236652">
    <property type="component" value="Chromosome"/>
</dbReference>
<feature type="transmembrane region" description="Helical" evidence="1">
    <location>
        <begin position="56"/>
        <end position="82"/>
    </location>
</feature>
<feature type="transmembrane region" description="Helical" evidence="1">
    <location>
        <begin position="28"/>
        <end position="50"/>
    </location>
</feature>
<keyword evidence="3" id="KW-1185">Reference proteome</keyword>
<sequence length="85" mass="9109">MSYLFMTGIITASLLGISLIFRKNNSKLHYIISPLFIMVSVVLLLISFLVGGWEGLGIGAISLSILIASVISSIVMGALVVLKRN</sequence>
<evidence type="ECO:0000313" key="2">
    <source>
        <dbReference type="EMBL" id="WIF99315.1"/>
    </source>
</evidence>
<evidence type="ECO:0000256" key="1">
    <source>
        <dbReference type="SAM" id="Phobius"/>
    </source>
</evidence>
<accession>A0ABY8V053</accession>
<protein>
    <submittedName>
        <fullName evidence="2">YesK family protein</fullName>
    </submittedName>
</protein>
<keyword evidence="1" id="KW-0812">Transmembrane</keyword>
<reference evidence="2 3" key="1">
    <citation type="submission" date="2023-05" db="EMBL/GenBank/DDBJ databases">
        <title>Comparative genomics reveals the evidence of polycyclic aromatic hydrocarbons degradation in moderately halophilic genus Pontibacillus.</title>
        <authorList>
            <person name="Yang H."/>
            <person name="Qian Z."/>
        </authorList>
    </citation>
    <scope>NUCLEOTIDE SEQUENCE [LARGE SCALE GENOMIC DNA]</scope>
    <source>
        <strain evidence="3">HN14</strain>
    </source>
</reference>
<dbReference type="InterPro" id="IPR025434">
    <property type="entry name" value="YesK-like"/>
</dbReference>
<proteinExistence type="predicted"/>
<dbReference type="Pfam" id="PF14150">
    <property type="entry name" value="YesK"/>
    <property type="match status" value="1"/>
</dbReference>
<dbReference type="RefSeq" id="WP_231418071.1">
    <property type="nucleotide sequence ID" value="NZ_CP126446.1"/>
</dbReference>
<name>A0ABY8V053_9BACI</name>
<gene>
    <name evidence="2" type="ORF">QNI29_06560</name>
</gene>
<evidence type="ECO:0000313" key="3">
    <source>
        <dbReference type="Proteomes" id="UP001236652"/>
    </source>
</evidence>